<gene>
    <name evidence="2" type="ORF">M6B38_301825</name>
</gene>
<dbReference type="PANTHER" id="PTHR47718:SF13">
    <property type="entry name" value="OS09G0290500 PROTEIN"/>
    <property type="match status" value="1"/>
</dbReference>
<name>A0AAX6HPC6_IRIPA</name>
<dbReference type="Proteomes" id="UP001140949">
    <property type="component" value="Unassembled WGS sequence"/>
</dbReference>
<sequence length="258" mass="29032">MEEPLQLAAVVDRVEVMGEPLQLAAIVDRGEAMGEPFQFLGTEGHSSSIRSGDDDIVPKIGMIFDNLDQLWDCYETYAEQTGFPVRKRTSKKNEEGIVRTVTYCCARAGKPANACQNPMLPRKTLRCGCLAKLTAKLDRKGRWIISSLTLNHNHQYSPSKSRFFLCNRRISGRAKRQLNLLDETGIRLNKNYATLVHEAGGYENVGCTEKDARNYIEEVRRLRLGEGDATAIMKYFSQMAAQMVFVASSMGLSKQFFF</sequence>
<accession>A0AAX6HPC6</accession>
<protein>
    <submittedName>
        <fullName evidence="2">Protein FAR1-RELATED SEQUENCE 5-like</fullName>
    </submittedName>
</protein>
<dbReference type="AlphaFoldDB" id="A0AAX6HPC6"/>
<organism evidence="2 3">
    <name type="scientific">Iris pallida</name>
    <name type="common">Sweet iris</name>
    <dbReference type="NCBI Taxonomy" id="29817"/>
    <lineage>
        <taxon>Eukaryota</taxon>
        <taxon>Viridiplantae</taxon>
        <taxon>Streptophyta</taxon>
        <taxon>Embryophyta</taxon>
        <taxon>Tracheophyta</taxon>
        <taxon>Spermatophyta</taxon>
        <taxon>Magnoliopsida</taxon>
        <taxon>Liliopsida</taxon>
        <taxon>Asparagales</taxon>
        <taxon>Iridaceae</taxon>
        <taxon>Iridoideae</taxon>
        <taxon>Irideae</taxon>
        <taxon>Iris</taxon>
    </lineage>
</organism>
<evidence type="ECO:0000259" key="1">
    <source>
        <dbReference type="Pfam" id="PF03101"/>
    </source>
</evidence>
<reference evidence="2" key="1">
    <citation type="journal article" date="2023" name="GigaByte">
        <title>Genome assembly of the bearded iris, Iris pallida Lam.</title>
        <authorList>
            <person name="Bruccoleri R.E."/>
            <person name="Oakeley E.J."/>
            <person name="Faust A.M.E."/>
            <person name="Altorfer M."/>
            <person name="Dessus-Babus S."/>
            <person name="Burckhardt D."/>
            <person name="Oertli M."/>
            <person name="Naumann U."/>
            <person name="Petersen F."/>
            <person name="Wong J."/>
        </authorList>
    </citation>
    <scope>NUCLEOTIDE SEQUENCE</scope>
    <source>
        <strain evidence="2">GSM-AAB239-AS_SAM_17_03QT</strain>
    </source>
</reference>
<keyword evidence="3" id="KW-1185">Reference proteome</keyword>
<feature type="domain" description="FAR1" evidence="1">
    <location>
        <begin position="74"/>
        <end position="156"/>
    </location>
</feature>
<comment type="caution">
    <text evidence="2">The sequence shown here is derived from an EMBL/GenBank/DDBJ whole genome shotgun (WGS) entry which is preliminary data.</text>
</comment>
<reference evidence="2" key="2">
    <citation type="submission" date="2023-04" db="EMBL/GenBank/DDBJ databases">
        <authorList>
            <person name="Bruccoleri R.E."/>
            <person name="Oakeley E.J."/>
            <person name="Faust A.-M."/>
            <person name="Dessus-Babus S."/>
            <person name="Altorfer M."/>
            <person name="Burckhardt D."/>
            <person name="Oertli M."/>
            <person name="Naumann U."/>
            <person name="Petersen F."/>
            <person name="Wong J."/>
        </authorList>
    </citation>
    <scope>NUCLEOTIDE SEQUENCE</scope>
    <source>
        <strain evidence="2">GSM-AAB239-AS_SAM_17_03QT</strain>
        <tissue evidence="2">Leaf</tissue>
    </source>
</reference>
<dbReference type="EMBL" id="JANAVB010007598">
    <property type="protein sequence ID" value="KAJ6842501.1"/>
    <property type="molecule type" value="Genomic_DNA"/>
</dbReference>
<evidence type="ECO:0000313" key="3">
    <source>
        <dbReference type="Proteomes" id="UP001140949"/>
    </source>
</evidence>
<evidence type="ECO:0000313" key="2">
    <source>
        <dbReference type="EMBL" id="KAJ6842501.1"/>
    </source>
</evidence>
<proteinExistence type="predicted"/>
<dbReference type="PANTHER" id="PTHR47718">
    <property type="entry name" value="OS01G0519700 PROTEIN"/>
    <property type="match status" value="1"/>
</dbReference>
<dbReference type="Pfam" id="PF03101">
    <property type="entry name" value="FAR1"/>
    <property type="match status" value="1"/>
</dbReference>
<dbReference type="InterPro" id="IPR004330">
    <property type="entry name" value="FAR1_DNA_bnd_dom"/>
</dbReference>